<gene>
    <name evidence="6" type="ORF">DES49_1959</name>
</gene>
<dbReference type="NCBIfam" id="NF033788">
    <property type="entry name" value="HTH_metalloreg"/>
    <property type="match status" value="1"/>
</dbReference>
<dbReference type="GO" id="GO:0003700">
    <property type="term" value="F:DNA-binding transcription factor activity"/>
    <property type="evidence" value="ECO:0007669"/>
    <property type="project" value="InterPro"/>
</dbReference>
<keyword evidence="7" id="KW-1185">Reference proteome</keyword>
<keyword evidence="3" id="KW-0238">DNA-binding</keyword>
<dbReference type="InterPro" id="IPR036388">
    <property type="entry name" value="WH-like_DNA-bd_sf"/>
</dbReference>
<evidence type="ECO:0000256" key="3">
    <source>
        <dbReference type="ARBA" id="ARBA00023125"/>
    </source>
</evidence>
<dbReference type="PRINTS" id="PR00778">
    <property type="entry name" value="HTHARSR"/>
</dbReference>
<keyword evidence="1" id="KW-0059">Arsenical resistance</keyword>
<dbReference type="SMART" id="SM00418">
    <property type="entry name" value="HTH_ARSR"/>
    <property type="match status" value="1"/>
</dbReference>
<dbReference type="RefSeq" id="WP_133736221.1">
    <property type="nucleotide sequence ID" value="NZ_SOAX01000004.1"/>
</dbReference>
<evidence type="ECO:0000313" key="7">
    <source>
        <dbReference type="Proteomes" id="UP000295830"/>
    </source>
</evidence>
<dbReference type="InterPro" id="IPR036390">
    <property type="entry name" value="WH_DNA-bd_sf"/>
</dbReference>
<dbReference type="AlphaFoldDB" id="A0A4R7JQK1"/>
<keyword evidence="4" id="KW-0804">Transcription</keyword>
<evidence type="ECO:0000256" key="4">
    <source>
        <dbReference type="ARBA" id="ARBA00023163"/>
    </source>
</evidence>
<evidence type="ECO:0000256" key="1">
    <source>
        <dbReference type="ARBA" id="ARBA00022849"/>
    </source>
</evidence>
<name>A0A4R7JQK1_9GAMM</name>
<dbReference type="EMBL" id="SOAX01000004">
    <property type="protein sequence ID" value="TDT40195.1"/>
    <property type="molecule type" value="Genomic_DNA"/>
</dbReference>
<dbReference type="SUPFAM" id="SSF46785">
    <property type="entry name" value="Winged helix' DNA-binding domain"/>
    <property type="match status" value="1"/>
</dbReference>
<dbReference type="Proteomes" id="UP000295830">
    <property type="component" value="Unassembled WGS sequence"/>
</dbReference>
<dbReference type="GO" id="GO:0046685">
    <property type="term" value="P:response to arsenic-containing substance"/>
    <property type="evidence" value="ECO:0007669"/>
    <property type="project" value="UniProtKB-KW"/>
</dbReference>
<dbReference type="GO" id="GO:0003677">
    <property type="term" value="F:DNA binding"/>
    <property type="evidence" value="ECO:0007669"/>
    <property type="project" value="UniProtKB-KW"/>
</dbReference>
<proteinExistence type="predicted"/>
<dbReference type="Pfam" id="PF01022">
    <property type="entry name" value="HTH_5"/>
    <property type="match status" value="1"/>
</dbReference>
<dbReference type="PANTHER" id="PTHR33154">
    <property type="entry name" value="TRANSCRIPTIONAL REGULATOR, ARSR FAMILY"/>
    <property type="match status" value="1"/>
</dbReference>
<accession>A0A4R7JQK1</accession>
<dbReference type="CDD" id="cd00090">
    <property type="entry name" value="HTH_ARSR"/>
    <property type="match status" value="1"/>
</dbReference>
<organism evidence="6 7">
    <name type="scientific">Halospina denitrificans</name>
    <dbReference type="NCBI Taxonomy" id="332522"/>
    <lineage>
        <taxon>Bacteria</taxon>
        <taxon>Pseudomonadati</taxon>
        <taxon>Pseudomonadota</taxon>
        <taxon>Gammaproteobacteria</taxon>
        <taxon>Halospina</taxon>
    </lineage>
</organism>
<protein>
    <submittedName>
        <fullName evidence="6">ArsR family transcriptional regulator</fullName>
    </submittedName>
</protein>
<dbReference type="OrthoDB" id="9793058at2"/>
<evidence type="ECO:0000256" key="2">
    <source>
        <dbReference type="ARBA" id="ARBA00023015"/>
    </source>
</evidence>
<comment type="caution">
    <text evidence="6">The sequence shown here is derived from an EMBL/GenBank/DDBJ whole genome shotgun (WGS) entry which is preliminary data.</text>
</comment>
<keyword evidence="2" id="KW-0805">Transcription regulation</keyword>
<evidence type="ECO:0000259" key="5">
    <source>
        <dbReference type="PROSITE" id="PS50987"/>
    </source>
</evidence>
<sequence length="119" mass="13742">MTPEQFFRALSDTTRLNSLLLLEQERRLCVCELVQALGLSQPRISRHLGQLRDQGIVQDERRGQWVHYRLSEDLPDWARDTLRAVLASRDLEGLTERLAAMPERPSLATNQSFQRNEGV</sequence>
<dbReference type="Gene3D" id="1.10.10.10">
    <property type="entry name" value="Winged helix-like DNA-binding domain superfamily/Winged helix DNA-binding domain"/>
    <property type="match status" value="1"/>
</dbReference>
<evidence type="ECO:0000313" key="6">
    <source>
        <dbReference type="EMBL" id="TDT40195.1"/>
    </source>
</evidence>
<reference evidence="6 7" key="1">
    <citation type="submission" date="2019-03" db="EMBL/GenBank/DDBJ databases">
        <title>Genomic Encyclopedia of Type Strains, Phase IV (KMG-IV): sequencing the most valuable type-strain genomes for metagenomic binning, comparative biology and taxonomic classification.</title>
        <authorList>
            <person name="Goeker M."/>
        </authorList>
    </citation>
    <scope>NUCLEOTIDE SEQUENCE [LARGE SCALE GENOMIC DNA]</scope>
    <source>
        <strain evidence="6 7">DSM 15505</strain>
    </source>
</reference>
<dbReference type="InterPro" id="IPR051081">
    <property type="entry name" value="HTH_MetalResp_TranReg"/>
</dbReference>
<dbReference type="InterPro" id="IPR001845">
    <property type="entry name" value="HTH_ArsR_DNA-bd_dom"/>
</dbReference>
<dbReference type="NCBIfam" id="NF007528">
    <property type="entry name" value="PRK10141.1"/>
    <property type="match status" value="1"/>
</dbReference>
<dbReference type="PROSITE" id="PS50987">
    <property type="entry name" value="HTH_ARSR_2"/>
    <property type="match status" value="1"/>
</dbReference>
<dbReference type="InterPro" id="IPR011991">
    <property type="entry name" value="ArsR-like_HTH"/>
</dbReference>
<feature type="domain" description="HTH arsR-type" evidence="5">
    <location>
        <begin position="1"/>
        <end position="89"/>
    </location>
</feature>
<dbReference type="PANTHER" id="PTHR33154:SF18">
    <property type="entry name" value="ARSENICAL RESISTANCE OPERON REPRESSOR"/>
    <property type="match status" value="1"/>
</dbReference>